<organism evidence="1 2">
    <name type="scientific">Lutispora thermophila DSM 19022</name>
    <dbReference type="NCBI Taxonomy" id="1122184"/>
    <lineage>
        <taxon>Bacteria</taxon>
        <taxon>Bacillati</taxon>
        <taxon>Bacillota</taxon>
        <taxon>Clostridia</taxon>
        <taxon>Lutisporales</taxon>
        <taxon>Lutisporaceae</taxon>
        <taxon>Lutispora</taxon>
    </lineage>
</organism>
<reference evidence="1 2" key="1">
    <citation type="submission" date="2016-11" db="EMBL/GenBank/DDBJ databases">
        <authorList>
            <person name="Jaros S."/>
            <person name="Januszkiewicz K."/>
            <person name="Wedrychowicz H."/>
        </authorList>
    </citation>
    <scope>NUCLEOTIDE SEQUENCE [LARGE SCALE GENOMIC DNA]</scope>
    <source>
        <strain evidence="1 2">DSM 19022</strain>
    </source>
</reference>
<keyword evidence="2" id="KW-1185">Reference proteome</keyword>
<dbReference type="EMBL" id="FQZS01000017">
    <property type="protein sequence ID" value="SHJ14044.1"/>
    <property type="molecule type" value="Genomic_DNA"/>
</dbReference>
<dbReference type="STRING" id="1122184.SAMN02745176_02539"/>
<evidence type="ECO:0000313" key="2">
    <source>
        <dbReference type="Proteomes" id="UP000184442"/>
    </source>
</evidence>
<sequence>MLINKYGKIILILTMVFTLALSSVTCVYGAKVDDPIPVFDFVNGIEEVDQPIKYNNKELSIKGKALEGTQITVSTYWYNSGNEQSIVFKEKDNNSNEDADGEWVLQHTKKCKVGLSGIFGISVTIKPGKNKIIVKADNEEPYEIEIEYIDSEKITEKINDLMFDGLKLDFE</sequence>
<dbReference type="RefSeq" id="WP_073026558.1">
    <property type="nucleotide sequence ID" value="NZ_FQZS01000017.1"/>
</dbReference>
<proteinExistence type="predicted"/>
<protein>
    <submittedName>
        <fullName evidence="1">Uncharacterized protein</fullName>
    </submittedName>
</protein>
<gene>
    <name evidence="1" type="ORF">SAMN02745176_02539</name>
</gene>
<dbReference type="Proteomes" id="UP000184442">
    <property type="component" value="Unassembled WGS sequence"/>
</dbReference>
<dbReference type="AlphaFoldDB" id="A0A1M6GVW8"/>
<accession>A0A1M6GVW8</accession>
<evidence type="ECO:0000313" key="1">
    <source>
        <dbReference type="EMBL" id="SHJ14044.1"/>
    </source>
</evidence>
<name>A0A1M6GVW8_9FIRM</name>